<dbReference type="GO" id="GO:0051017">
    <property type="term" value="P:actin filament bundle assembly"/>
    <property type="evidence" value="ECO:0007669"/>
    <property type="project" value="InterPro"/>
</dbReference>
<dbReference type="InterPro" id="IPR036872">
    <property type="entry name" value="CH_dom_sf"/>
</dbReference>
<evidence type="ECO:0000256" key="3">
    <source>
        <dbReference type="ARBA" id="ARBA00023203"/>
    </source>
</evidence>
<dbReference type="Pfam" id="PF00307">
    <property type="entry name" value="CH"/>
    <property type="match status" value="1"/>
</dbReference>
<feature type="non-terminal residue" evidence="6">
    <location>
        <position position="1"/>
    </location>
</feature>
<dbReference type="InterPro" id="IPR001715">
    <property type="entry name" value="CH_dom"/>
</dbReference>
<feature type="domain" description="Calponin-homology (CH)" evidence="5">
    <location>
        <begin position="168"/>
        <end position="278"/>
    </location>
</feature>
<keyword evidence="4" id="KW-1133">Transmembrane helix</keyword>
<proteinExistence type="predicted"/>
<dbReference type="Gene3D" id="1.10.418.10">
    <property type="entry name" value="Calponin-like domain"/>
    <property type="match status" value="1"/>
</dbReference>
<keyword evidence="4" id="KW-0472">Membrane</keyword>
<evidence type="ECO:0000256" key="2">
    <source>
        <dbReference type="ARBA" id="ARBA00022737"/>
    </source>
</evidence>
<gene>
    <name evidence="6" type="ORF">B296_00018987</name>
</gene>
<dbReference type="GO" id="GO:0005737">
    <property type="term" value="C:cytoplasm"/>
    <property type="evidence" value="ECO:0007669"/>
    <property type="project" value="TreeGrafter"/>
</dbReference>
<keyword evidence="3" id="KW-0009">Actin-binding</keyword>
<organism evidence="6 7">
    <name type="scientific">Ensete ventricosum</name>
    <name type="common">Abyssinian banana</name>
    <name type="synonym">Musa ensete</name>
    <dbReference type="NCBI Taxonomy" id="4639"/>
    <lineage>
        <taxon>Eukaryota</taxon>
        <taxon>Viridiplantae</taxon>
        <taxon>Streptophyta</taxon>
        <taxon>Embryophyta</taxon>
        <taxon>Tracheophyta</taxon>
        <taxon>Spermatophyta</taxon>
        <taxon>Magnoliopsida</taxon>
        <taxon>Liliopsida</taxon>
        <taxon>Zingiberales</taxon>
        <taxon>Musaceae</taxon>
        <taxon>Ensete</taxon>
    </lineage>
</organism>
<dbReference type="GO" id="GO:0005884">
    <property type="term" value="C:actin filament"/>
    <property type="evidence" value="ECO:0007669"/>
    <property type="project" value="TreeGrafter"/>
</dbReference>
<name>A0A427B0L2_ENSVE</name>
<comment type="caution">
    <text evidence="6">The sequence shown here is derived from an EMBL/GenBank/DDBJ whole genome shotgun (WGS) entry which is preliminary data.</text>
</comment>
<dbReference type="Proteomes" id="UP000287651">
    <property type="component" value="Unassembled WGS sequence"/>
</dbReference>
<evidence type="ECO:0000256" key="4">
    <source>
        <dbReference type="SAM" id="Phobius"/>
    </source>
</evidence>
<evidence type="ECO:0000313" key="6">
    <source>
        <dbReference type="EMBL" id="RRT81846.1"/>
    </source>
</evidence>
<protein>
    <recommendedName>
        <fullName evidence="5">Calponin-homology (CH) domain-containing protein</fullName>
    </recommendedName>
</protein>
<dbReference type="PANTHER" id="PTHR19961">
    <property type="entry name" value="FIMBRIN/PLASTIN"/>
    <property type="match status" value="1"/>
</dbReference>
<dbReference type="EMBL" id="AMZH03000813">
    <property type="protein sequence ID" value="RRT81846.1"/>
    <property type="molecule type" value="Genomic_DNA"/>
</dbReference>
<comment type="subunit">
    <text evidence="1">Interacts with F-actin.</text>
</comment>
<dbReference type="GO" id="GO:0051639">
    <property type="term" value="P:actin filament network formation"/>
    <property type="evidence" value="ECO:0007669"/>
    <property type="project" value="TreeGrafter"/>
</dbReference>
<keyword evidence="2" id="KW-0677">Repeat</keyword>
<keyword evidence="4" id="KW-0812">Transmembrane</keyword>
<feature type="transmembrane region" description="Helical" evidence="4">
    <location>
        <begin position="71"/>
        <end position="95"/>
    </location>
</feature>
<reference evidence="6 7" key="1">
    <citation type="journal article" date="2014" name="Agronomy (Basel)">
        <title>A Draft Genome Sequence for Ensete ventricosum, the Drought-Tolerant Tree Against Hunger.</title>
        <authorList>
            <person name="Harrison J."/>
            <person name="Moore K.A."/>
            <person name="Paszkiewicz K."/>
            <person name="Jones T."/>
            <person name="Grant M."/>
            <person name="Ambacheew D."/>
            <person name="Muzemil S."/>
            <person name="Studholme D.J."/>
        </authorList>
    </citation>
    <scope>NUCLEOTIDE SEQUENCE [LARGE SCALE GENOMIC DNA]</scope>
</reference>
<evidence type="ECO:0000256" key="1">
    <source>
        <dbReference type="ARBA" id="ARBA00011385"/>
    </source>
</evidence>
<dbReference type="GO" id="GO:0032432">
    <property type="term" value="C:actin filament bundle"/>
    <property type="evidence" value="ECO:0007669"/>
    <property type="project" value="TreeGrafter"/>
</dbReference>
<evidence type="ECO:0000259" key="5">
    <source>
        <dbReference type="PROSITE" id="PS50021"/>
    </source>
</evidence>
<dbReference type="AlphaFoldDB" id="A0A427B0L2"/>
<sequence>CALARQRSSRRRVGALVGGKGSRVRLERSAARVVGLRSGGNVSARVSRWFLQEGAEAFIVMVTEHQYLRSLLRLLLTMPSYFVAASVVLAVGHVVGPDVRGRRDMAVRSTFVISVESNSFDRQRMLGYGGVLVADPWLQNQFTQVELLRLRSKMEFFYVLIVRLKKFCFHAASFGAWVDISDHKGTLGISHGFDLGGLWNICRWVLLEALDKVSPGSVNWRQATKPPIKMPFRKVENCNQVINVGKRLNFSLVNVAGNDIVQGNKKLILGELLLFQDL</sequence>
<dbReference type="PANTHER" id="PTHR19961:SF79">
    <property type="entry name" value="FIMBRIN-5"/>
    <property type="match status" value="1"/>
</dbReference>
<dbReference type="InterPro" id="IPR039959">
    <property type="entry name" value="Fimbrin/Plastin"/>
</dbReference>
<evidence type="ECO:0000313" key="7">
    <source>
        <dbReference type="Proteomes" id="UP000287651"/>
    </source>
</evidence>
<dbReference type="SMART" id="SM00033">
    <property type="entry name" value="CH"/>
    <property type="match status" value="1"/>
</dbReference>
<dbReference type="SUPFAM" id="SSF47576">
    <property type="entry name" value="Calponin-homology domain, CH-domain"/>
    <property type="match status" value="1"/>
</dbReference>
<dbReference type="GO" id="GO:0051015">
    <property type="term" value="F:actin filament binding"/>
    <property type="evidence" value="ECO:0007669"/>
    <property type="project" value="InterPro"/>
</dbReference>
<accession>A0A427B0L2</accession>
<dbReference type="PROSITE" id="PS50021">
    <property type="entry name" value="CH"/>
    <property type="match status" value="1"/>
</dbReference>